<gene>
    <name evidence="2" type="ordered locus">Trebr_1982</name>
</gene>
<dbReference type="STRING" id="906968.Trebr_1982"/>
<dbReference type="EMBL" id="CP002696">
    <property type="protein sequence ID" value="AEE17398.1"/>
    <property type="molecule type" value="Genomic_DNA"/>
</dbReference>
<dbReference type="HOGENOM" id="CLU_285282_0_0_12"/>
<evidence type="ECO:0000313" key="3">
    <source>
        <dbReference type="Proteomes" id="UP000006546"/>
    </source>
</evidence>
<evidence type="ECO:0000313" key="2">
    <source>
        <dbReference type="EMBL" id="AEE17398.1"/>
    </source>
</evidence>
<reference evidence="3" key="1">
    <citation type="submission" date="2011-04" db="EMBL/GenBank/DDBJ databases">
        <title>The complete genome of Treponema brennaborense DSM 12168.</title>
        <authorList>
            <person name="Lucas S."/>
            <person name="Han J."/>
            <person name="Lapidus A."/>
            <person name="Bruce D."/>
            <person name="Goodwin L."/>
            <person name="Pitluck S."/>
            <person name="Peters L."/>
            <person name="Kyrpides N."/>
            <person name="Mavromatis K."/>
            <person name="Ivanova N."/>
            <person name="Mikhailova N."/>
            <person name="Pagani I."/>
            <person name="Teshima H."/>
            <person name="Detter J.C."/>
            <person name="Tapia R."/>
            <person name="Han C."/>
            <person name="Land M."/>
            <person name="Hauser L."/>
            <person name="Markowitz V."/>
            <person name="Cheng J.-F."/>
            <person name="Hugenholtz P."/>
            <person name="Woyke T."/>
            <person name="Wu D."/>
            <person name="Gronow S."/>
            <person name="Wellnitz S."/>
            <person name="Brambilla E."/>
            <person name="Klenk H.-P."/>
            <person name="Eisen J.A."/>
        </authorList>
    </citation>
    <scope>NUCLEOTIDE SEQUENCE [LARGE SCALE GENOMIC DNA]</scope>
    <source>
        <strain evidence="3">DSM 12168 / CIP 105900 / DD5/3</strain>
    </source>
</reference>
<accession>F4LJF3</accession>
<feature type="coiled-coil region" evidence="1">
    <location>
        <begin position="49"/>
        <end position="110"/>
    </location>
</feature>
<organism evidence="2 3">
    <name type="scientific">Treponema brennaborense (strain DSM 12168 / CIP 105900 / DD5/3)</name>
    <dbReference type="NCBI Taxonomy" id="906968"/>
    <lineage>
        <taxon>Bacteria</taxon>
        <taxon>Pseudomonadati</taxon>
        <taxon>Spirochaetota</taxon>
        <taxon>Spirochaetia</taxon>
        <taxon>Spirochaetales</taxon>
        <taxon>Treponemataceae</taxon>
        <taxon>Treponema</taxon>
    </lineage>
</organism>
<dbReference type="KEGG" id="tbe:Trebr_1982"/>
<protein>
    <submittedName>
        <fullName evidence="2">Uncharacterized protein</fullName>
    </submittedName>
</protein>
<dbReference type="eggNOG" id="COG3210">
    <property type="taxonomic scope" value="Bacteria"/>
</dbReference>
<name>F4LJF3_TREBD</name>
<dbReference type="AlphaFoldDB" id="F4LJF3"/>
<keyword evidence="3" id="KW-1185">Reference proteome</keyword>
<sequence length="1086" mass="118961">MKKREIDIKKYTGELLEGTKLAELMKYAGDIEGRGKNAGNVVKRGVERKETASEEYVKAKQVVEGIREELEESAGRLAAQQARKMLEKTRESYGERLEDENRGMEEWEETLALNNGYRVDGEIRREAIVGAVLFKAVRENQRMHRYEYYETALPEMNERLRDETIEKAEGIQVLLIIEQAQKQMKEWAERIFGKEEEGKVKEWKIPREVGEGKNKEEYGKAEQKNEEKLKRLEELKNKEYDKLSEKEREEYQKISESLVTVRDGELGEHIGYAAQLKSGENLDLSKSKESNVEAKGRGQMSYIMLDFQWNSMKARQGMAELGKPGYDKRLWDDSDSWLKAPTLREVTEIALEVVGSATGQQWWLGYVDDALFAGMDLGGGYKTVEQIGNELGKKALTQAVNRGVGNVTKWAGNAAGAALSKSGKAANIFAQAGISAAGSYAGSVANNYVNALDLSKLGTKEWMNWEAGNAGWTSAGSVSGALSAGIRSGMGGINLRDGNGITLNGNTFNTQCIAALNGLAGGVASSAVSFAMTGNATFNLASVKGVGLFELSVGKNGVSSKIGMGGMNVSVQNLMSAAGGAKEASKVSSWKYGKIETASTLNSINMLGYTKDIVNQNLANDIWKEKLNVSYGNTEGYGEYEIGSDTVTISDTLLGGGKDGSAKLGTVLSHEGTHYYGNRVEGVAHLQGLVTYTAINSLFGLSPDNKIVEEMAYSVGNIDNWVENTGDTDYWKMTHGGQLVNDGQGWLKDENGKYVSVDGSRHDKPRDDTLGGNGVETGLLNIINNTSGKAYAAFTDEEILVAQGLMTGVDMKPLNPNANFRDFKWSTAKGGQKIEMLNFMVASGLNVSDVIFNTYYNNTVDSQLAQAWGVDLGFTRDHEVPSILAEKYSNLVTQHIIDLKTPAGLENKYKFSVYGKDGVGTKLFNIDENNPFLDNLLKQGDAGLNSVINNWGCNFMTTIAYPQLLTGNIFDTGTITDIWNQATTSSFITHDTKELKYYVNSNNALVNQPDSLSSLVLKQIGYSNLGISIGRSSWWDNVNGEVIGNRIRVPYKPDHFTLGSVNNSILYNPAWSTGKPTAIEVLLYGK</sequence>
<proteinExistence type="predicted"/>
<feature type="coiled-coil region" evidence="1">
    <location>
        <begin position="177"/>
        <end position="249"/>
    </location>
</feature>
<evidence type="ECO:0000256" key="1">
    <source>
        <dbReference type="SAM" id="Coils"/>
    </source>
</evidence>
<dbReference type="Proteomes" id="UP000006546">
    <property type="component" value="Chromosome"/>
</dbReference>
<keyword evidence="1" id="KW-0175">Coiled coil</keyword>